<feature type="region of interest" description="Disordered" evidence="1">
    <location>
        <begin position="21"/>
        <end position="49"/>
    </location>
</feature>
<comment type="caution">
    <text evidence="2">The sequence shown here is derived from an EMBL/GenBank/DDBJ whole genome shotgun (WGS) entry which is preliminary data.</text>
</comment>
<proteinExistence type="predicted"/>
<evidence type="ECO:0000313" key="2">
    <source>
        <dbReference type="EMBL" id="MFC4135688.1"/>
    </source>
</evidence>
<reference evidence="3" key="1">
    <citation type="journal article" date="2019" name="Int. J. Syst. Evol. Microbiol.">
        <title>The Global Catalogue of Microorganisms (GCM) 10K type strain sequencing project: providing services to taxonomists for standard genome sequencing and annotation.</title>
        <authorList>
            <consortium name="The Broad Institute Genomics Platform"/>
            <consortium name="The Broad Institute Genome Sequencing Center for Infectious Disease"/>
            <person name="Wu L."/>
            <person name="Ma J."/>
        </authorList>
    </citation>
    <scope>NUCLEOTIDE SEQUENCE [LARGE SCALE GENOMIC DNA]</scope>
    <source>
        <strain evidence="3">CGMCC 4.7289</strain>
    </source>
</reference>
<protein>
    <recommendedName>
        <fullName evidence="4">Transcriptional regulator</fullName>
    </recommendedName>
</protein>
<evidence type="ECO:0000256" key="1">
    <source>
        <dbReference type="SAM" id="MobiDB-lite"/>
    </source>
</evidence>
<dbReference type="EMBL" id="JBHSAY010000024">
    <property type="protein sequence ID" value="MFC4135688.1"/>
    <property type="molecule type" value="Genomic_DNA"/>
</dbReference>
<accession>A0ABV8LYY2</accession>
<gene>
    <name evidence="2" type="ORF">ACFOZ4_34175</name>
</gene>
<evidence type="ECO:0008006" key="4">
    <source>
        <dbReference type="Google" id="ProtNLM"/>
    </source>
</evidence>
<name>A0ABV8LYY2_9ACTN</name>
<sequence>MLIAPRHVHLHAPAVEVTLSSRPARPANDRLRSARRARRSPSGSGRVLSRQELADACNEILDAMYATAGHAPRWAGMSANYVGALERGEVRWPNENYRAALRTYFNATNADLGLYIDRPESPASAEPSPAGRKAA</sequence>
<evidence type="ECO:0000313" key="3">
    <source>
        <dbReference type="Proteomes" id="UP001595816"/>
    </source>
</evidence>
<dbReference type="RefSeq" id="WP_253760673.1">
    <property type="nucleotide sequence ID" value="NZ_JAMZDZ010000001.1"/>
</dbReference>
<dbReference type="Proteomes" id="UP001595816">
    <property type="component" value="Unassembled WGS sequence"/>
</dbReference>
<keyword evidence="3" id="KW-1185">Reference proteome</keyword>
<organism evidence="2 3">
    <name type="scientific">Hamadaea flava</name>
    <dbReference type="NCBI Taxonomy" id="1742688"/>
    <lineage>
        <taxon>Bacteria</taxon>
        <taxon>Bacillati</taxon>
        <taxon>Actinomycetota</taxon>
        <taxon>Actinomycetes</taxon>
        <taxon>Micromonosporales</taxon>
        <taxon>Micromonosporaceae</taxon>
        <taxon>Hamadaea</taxon>
    </lineage>
</organism>